<comment type="caution">
    <text evidence="1">The sequence shown here is derived from an EMBL/GenBank/DDBJ whole genome shotgun (WGS) entry which is preliminary data.</text>
</comment>
<dbReference type="PANTHER" id="PTHR10285">
    <property type="entry name" value="URIDINE KINASE"/>
    <property type="match status" value="1"/>
</dbReference>
<keyword evidence="1" id="KW-0808">Transferase</keyword>
<dbReference type="EMBL" id="JAGSNF010000010">
    <property type="protein sequence ID" value="MBR7743337.1"/>
    <property type="molecule type" value="Genomic_DNA"/>
</dbReference>
<keyword evidence="1" id="KW-0418">Kinase</keyword>
<dbReference type="GO" id="GO:0016301">
    <property type="term" value="F:kinase activity"/>
    <property type="evidence" value="ECO:0007669"/>
    <property type="project" value="UniProtKB-KW"/>
</dbReference>
<reference evidence="1" key="1">
    <citation type="submission" date="2021-04" db="EMBL/GenBank/DDBJ databases">
        <title>Phycicoccus avicenniae sp. nov., a novel endophytic actinomycetes isolated from branch of Avicennia mariana.</title>
        <authorList>
            <person name="Tuo L."/>
        </authorList>
    </citation>
    <scope>NUCLEOTIDE SEQUENCE</scope>
    <source>
        <strain evidence="1">BSK3Z-2</strain>
    </source>
</reference>
<name>A0A941DBH5_9MICO</name>
<dbReference type="AlphaFoldDB" id="A0A941DBH5"/>
<proteinExistence type="predicted"/>
<keyword evidence="2" id="KW-1185">Reference proteome</keyword>
<dbReference type="Gene3D" id="3.40.50.300">
    <property type="entry name" value="P-loop containing nucleotide triphosphate hydrolases"/>
    <property type="match status" value="1"/>
</dbReference>
<dbReference type="Proteomes" id="UP000677016">
    <property type="component" value="Unassembled WGS sequence"/>
</dbReference>
<gene>
    <name evidence="1" type="ORF">KC207_08550</name>
</gene>
<evidence type="ECO:0000313" key="2">
    <source>
        <dbReference type="Proteomes" id="UP000677016"/>
    </source>
</evidence>
<protein>
    <submittedName>
        <fullName evidence="1">Uridine kinase</fullName>
    </submittedName>
</protein>
<accession>A0A941DBH5</accession>
<sequence>MRLSPSTWQQPVPAERTTPRTALLDTLAAEVTVRPGRLVVAVDGSTGAGKTSFAHELGLALERHGRPVLRACLDDHKRPWSERHRYDRTSGEGYYRTATDLDRVRMSLVGAFCDGPDVALCGIDPLTQVDHREDRTGVGPDDVLVVDGVFVLRPELRDLWDVVVRLVVDPDVALERAVGRDTGREGYAEARTLHVERYGAADTVYRAEADPDARADVLVDNTDLDRPVRLR</sequence>
<dbReference type="InterPro" id="IPR027417">
    <property type="entry name" value="P-loop_NTPase"/>
</dbReference>
<dbReference type="SUPFAM" id="SSF52540">
    <property type="entry name" value="P-loop containing nucleoside triphosphate hydrolases"/>
    <property type="match status" value="1"/>
</dbReference>
<evidence type="ECO:0000313" key="1">
    <source>
        <dbReference type="EMBL" id="MBR7743337.1"/>
    </source>
</evidence>
<organism evidence="1 2">
    <name type="scientific">Phycicoccus avicenniae</name>
    <dbReference type="NCBI Taxonomy" id="2828860"/>
    <lineage>
        <taxon>Bacteria</taxon>
        <taxon>Bacillati</taxon>
        <taxon>Actinomycetota</taxon>
        <taxon>Actinomycetes</taxon>
        <taxon>Micrococcales</taxon>
        <taxon>Intrasporangiaceae</taxon>
        <taxon>Phycicoccus</taxon>
    </lineage>
</organism>
<dbReference type="RefSeq" id="WP_211602596.1">
    <property type="nucleotide sequence ID" value="NZ_JAGSNF010000010.1"/>
</dbReference>